<dbReference type="GeneID" id="120517967"/>
<keyword evidence="3" id="KW-0479">Metal-binding</keyword>
<dbReference type="Gene3D" id="3.40.50.1000">
    <property type="entry name" value="HAD superfamily/HAD-like"/>
    <property type="match status" value="1"/>
</dbReference>
<reference evidence="7 8" key="1">
    <citation type="journal article" date="2021" name="Cell">
        <title>Tracing the genetic footprints of vertebrate landing in non-teleost ray-finned fishes.</title>
        <authorList>
            <person name="Bi X."/>
            <person name="Wang K."/>
            <person name="Yang L."/>
            <person name="Pan H."/>
            <person name="Jiang H."/>
            <person name="Wei Q."/>
            <person name="Fang M."/>
            <person name="Yu H."/>
            <person name="Zhu C."/>
            <person name="Cai Y."/>
            <person name="He Y."/>
            <person name="Gan X."/>
            <person name="Zeng H."/>
            <person name="Yu D."/>
            <person name="Zhu Y."/>
            <person name="Jiang H."/>
            <person name="Qiu Q."/>
            <person name="Yang H."/>
            <person name="Zhang Y.E."/>
            <person name="Wang W."/>
            <person name="Zhu M."/>
            <person name="He S."/>
            <person name="Zhang G."/>
        </authorList>
    </citation>
    <scope>NUCLEOTIDE SEQUENCE [LARGE SCALE GENOMIC DNA]</scope>
    <source>
        <strain evidence="7">Bchr_013</strain>
    </source>
</reference>
<keyword evidence="5" id="KW-0460">Magnesium</keyword>
<feature type="region of interest" description="Disordered" evidence="6">
    <location>
        <begin position="1"/>
        <end position="21"/>
    </location>
</feature>
<evidence type="ECO:0000313" key="7">
    <source>
        <dbReference type="EMBL" id="KAG2460704.1"/>
    </source>
</evidence>
<dbReference type="InterPro" id="IPR036412">
    <property type="entry name" value="HAD-like_sf"/>
</dbReference>
<dbReference type="NCBIfam" id="TIGR01489">
    <property type="entry name" value="DKMTPPase-SF"/>
    <property type="match status" value="1"/>
</dbReference>
<proteinExistence type="inferred from homology"/>
<dbReference type="InterPro" id="IPR006384">
    <property type="entry name" value="HAD_hydro_PyrdxlP_Pase-like"/>
</dbReference>
<dbReference type="NCBIfam" id="TIGR01488">
    <property type="entry name" value="HAD-SF-IB"/>
    <property type="match status" value="1"/>
</dbReference>
<evidence type="ECO:0000256" key="1">
    <source>
        <dbReference type="ARBA" id="ARBA00001946"/>
    </source>
</evidence>
<name>A0A8X7X3Z8_POLSE</name>
<dbReference type="EMBL" id="JAATIS010004753">
    <property type="protein sequence ID" value="KAG2460704.1"/>
    <property type="molecule type" value="Genomic_DNA"/>
</dbReference>
<dbReference type="RefSeq" id="XP_039596444.1">
    <property type="nucleotide sequence ID" value="XM_039740510.1"/>
</dbReference>
<feature type="non-terminal residue" evidence="7">
    <location>
        <position position="1"/>
    </location>
</feature>
<dbReference type="GO" id="GO:0046872">
    <property type="term" value="F:metal ion binding"/>
    <property type="evidence" value="ECO:0007669"/>
    <property type="project" value="UniProtKB-KW"/>
</dbReference>
<comment type="caution">
    <text evidence="7">The sequence shown here is derived from an EMBL/GenBank/DDBJ whole genome shotgun (WGS) entry which is preliminary data.</text>
</comment>
<gene>
    <name evidence="7" type="primary">Phospho1</name>
    <name evidence="7" type="ORF">GTO96_0010729</name>
</gene>
<dbReference type="PANTHER" id="PTHR20889">
    <property type="entry name" value="PHOSPHATASE, ORPHAN 1, 2"/>
    <property type="match status" value="1"/>
</dbReference>
<dbReference type="AlphaFoldDB" id="A0A8X7X3Z8"/>
<keyword evidence="8" id="KW-1185">Reference proteome</keyword>
<dbReference type="GO" id="GO:0016791">
    <property type="term" value="F:phosphatase activity"/>
    <property type="evidence" value="ECO:0007669"/>
    <property type="project" value="InterPro"/>
</dbReference>
<dbReference type="OrthoDB" id="10267182at2759"/>
<keyword evidence="4" id="KW-0378">Hydrolase</keyword>
<evidence type="ECO:0000256" key="6">
    <source>
        <dbReference type="SAM" id="MobiDB-lite"/>
    </source>
</evidence>
<dbReference type="Pfam" id="PF06888">
    <property type="entry name" value="Put_Phosphatase"/>
    <property type="match status" value="1"/>
</dbReference>
<dbReference type="Proteomes" id="UP000886611">
    <property type="component" value="Unassembled WGS sequence"/>
</dbReference>
<evidence type="ECO:0000313" key="8">
    <source>
        <dbReference type="Proteomes" id="UP000886611"/>
    </source>
</evidence>
<protein>
    <submittedName>
        <fullName evidence="7">PHOP1 phosphatase</fullName>
    </submittedName>
</protein>
<dbReference type="InterPro" id="IPR016965">
    <property type="entry name" value="Pase_PHOSPHO-typ"/>
</dbReference>
<evidence type="ECO:0000256" key="3">
    <source>
        <dbReference type="ARBA" id="ARBA00022723"/>
    </source>
</evidence>
<evidence type="ECO:0000256" key="4">
    <source>
        <dbReference type="ARBA" id="ARBA00022801"/>
    </source>
</evidence>
<comment type="cofactor">
    <cofactor evidence="1">
        <name>Mg(2+)</name>
        <dbReference type="ChEBI" id="CHEBI:18420"/>
    </cofactor>
</comment>
<evidence type="ECO:0000256" key="5">
    <source>
        <dbReference type="ARBA" id="ARBA00022842"/>
    </source>
</evidence>
<feature type="non-terminal residue" evidence="7">
    <location>
        <position position="316"/>
    </location>
</feature>
<dbReference type="SUPFAM" id="SSF56784">
    <property type="entry name" value="HAD-like"/>
    <property type="match status" value="1"/>
</dbReference>
<comment type="similarity">
    <text evidence="2">Belongs to the HAD-like hydrolase superfamily. PHOSPHO family.</text>
</comment>
<dbReference type="PANTHER" id="PTHR20889:SF2">
    <property type="entry name" value="PHOSPHOETHANOLAMINE_PHOSPHOCHOLINE PHOSPHATASE"/>
    <property type="match status" value="1"/>
</dbReference>
<accession>A0A8X7X3Z8</accession>
<evidence type="ECO:0000256" key="2">
    <source>
        <dbReference type="ARBA" id="ARBA00008541"/>
    </source>
</evidence>
<dbReference type="InterPro" id="IPR023214">
    <property type="entry name" value="HAD_sf"/>
</dbReference>
<organism evidence="7 8">
    <name type="scientific">Polypterus senegalus</name>
    <name type="common">Senegal bichir</name>
    <dbReference type="NCBI Taxonomy" id="55291"/>
    <lineage>
        <taxon>Eukaryota</taxon>
        <taxon>Metazoa</taxon>
        <taxon>Chordata</taxon>
        <taxon>Craniata</taxon>
        <taxon>Vertebrata</taxon>
        <taxon>Euteleostomi</taxon>
        <taxon>Actinopterygii</taxon>
        <taxon>Polypteriformes</taxon>
        <taxon>Polypteridae</taxon>
        <taxon>Polypterus</taxon>
    </lineage>
</organism>
<sequence>MATKASPGTLRTEQQAAGRTAARVGVQIARQAQRVTAVTHEVTMRDVLFKCCFVPRPPPGEEEHGGDMAAHHKKFLIFFDFDETIINENSDDSVVRAAPGQKLPAWLRDTYREGHYNEYMGRVLSYMGDQGVREEDLRTVVEKIPVSPGVPSIFSLLRAHQDLFEVVLISDANMYVIETWLQAAGLRQLFRCILTNPAGFDARGYLVLKPYHTHACQRCPANMCKQKIISEYLRQRQEERAGRPFDRLFYVGDGANDFCPSVIFGPSDTVFPRHDYPMHKLIKETQQSQPGSFKATVVPWQSGEVITTYLKTFLDR</sequence>